<gene>
    <name evidence="5" type="ORF">DSCW_32670</name>
</gene>
<proteinExistence type="predicted"/>
<protein>
    <recommendedName>
        <fullName evidence="4">Tyr recombinase domain-containing protein</fullName>
    </recommendedName>
</protein>
<name>A0A5K7Z572_9BACT</name>
<evidence type="ECO:0000259" key="4">
    <source>
        <dbReference type="PROSITE" id="PS51898"/>
    </source>
</evidence>
<dbReference type="PROSITE" id="PS51898">
    <property type="entry name" value="TYR_RECOMBINASE"/>
    <property type="match status" value="1"/>
</dbReference>
<evidence type="ECO:0000313" key="6">
    <source>
        <dbReference type="Proteomes" id="UP000427769"/>
    </source>
</evidence>
<dbReference type="InterPro" id="IPR002104">
    <property type="entry name" value="Integrase_catalytic"/>
</dbReference>
<keyword evidence="1" id="KW-0159">Chromosome partition</keyword>
<evidence type="ECO:0000313" key="5">
    <source>
        <dbReference type="EMBL" id="BBO75850.1"/>
    </source>
</evidence>
<dbReference type="GO" id="GO:0015074">
    <property type="term" value="P:DNA integration"/>
    <property type="evidence" value="ECO:0007669"/>
    <property type="project" value="InterPro"/>
</dbReference>
<evidence type="ECO:0000256" key="3">
    <source>
        <dbReference type="SAM" id="MobiDB-lite"/>
    </source>
</evidence>
<dbReference type="PANTHER" id="PTHR30349:SF81">
    <property type="entry name" value="TYROSINE RECOMBINASE XERC"/>
    <property type="match status" value="1"/>
</dbReference>
<dbReference type="GO" id="GO:0007059">
    <property type="term" value="P:chromosome segregation"/>
    <property type="evidence" value="ECO:0007669"/>
    <property type="project" value="UniProtKB-KW"/>
</dbReference>
<dbReference type="EMBL" id="AP021875">
    <property type="protein sequence ID" value="BBO75850.1"/>
    <property type="molecule type" value="Genomic_DNA"/>
</dbReference>
<dbReference type="InterPro" id="IPR013762">
    <property type="entry name" value="Integrase-like_cat_sf"/>
</dbReference>
<feature type="region of interest" description="Disordered" evidence="3">
    <location>
        <begin position="1"/>
        <end position="26"/>
    </location>
</feature>
<dbReference type="OrthoDB" id="5417942at2"/>
<dbReference type="SUPFAM" id="SSF56349">
    <property type="entry name" value="DNA breaking-rejoining enzymes"/>
    <property type="match status" value="1"/>
</dbReference>
<evidence type="ECO:0000256" key="2">
    <source>
        <dbReference type="ARBA" id="ARBA00023172"/>
    </source>
</evidence>
<reference evidence="5 6" key="1">
    <citation type="submission" date="2019-11" db="EMBL/GenBank/DDBJ databases">
        <title>Comparative genomics of hydrocarbon-degrading Desulfosarcina strains.</title>
        <authorList>
            <person name="Watanabe M."/>
            <person name="Kojima H."/>
            <person name="Fukui M."/>
        </authorList>
    </citation>
    <scope>NUCLEOTIDE SEQUENCE [LARGE SCALE GENOMIC DNA]</scope>
    <source>
        <strain evidence="5 6">PP31</strain>
    </source>
</reference>
<dbReference type="InterPro" id="IPR011010">
    <property type="entry name" value="DNA_brk_join_enz"/>
</dbReference>
<evidence type="ECO:0000256" key="1">
    <source>
        <dbReference type="ARBA" id="ARBA00022829"/>
    </source>
</evidence>
<dbReference type="CDD" id="cd00397">
    <property type="entry name" value="DNA_BRE_C"/>
    <property type="match status" value="1"/>
</dbReference>
<dbReference type="Proteomes" id="UP000427769">
    <property type="component" value="Chromosome"/>
</dbReference>
<dbReference type="PANTHER" id="PTHR30349">
    <property type="entry name" value="PHAGE INTEGRASE-RELATED"/>
    <property type="match status" value="1"/>
</dbReference>
<dbReference type="GO" id="GO:0003677">
    <property type="term" value="F:DNA binding"/>
    <property type="evidence" value="ECO:0007669"/>
    <property type="project" value="InterPro"/>
</dbReference>
<accession>A0A5K7Z572</accession>
<dbReference type="GO" id="GO:0006310">
    <property type="term" value="P:DNA recombination"/>
    <property type="evidence" value="ECO:0007669"/>
    <property type="project" value="UniProtKB-KW"/>
</dbReference>
<sequence>MERRNVVAFPGTLRGQAGKTPRPSRNVDGVKYFTAPQIRLLRRTVRDVAELDHQKGNLTGVREWMVIDLLTCTGLRVSEAANLRCGDVKAGYGESAIFVRNGKDAINGHVIIPESLKKHLKAFIRWKTANREPTAPDDFLFIGQRGPWTPQAIQLIVKKYLRRLELYEPGKSVHALRHSYGVELYSRQKDLRAVQKQLRHVSIQSTLIYADVTREELAAQVKGLWGGNA</sequence>
<dbReference type="Pfam" id="PF00589">
    <property type="entry name" value="Phage_integrase"/>
    <property type="match status" value="1"/>
</dbReference>
<organism evidence="5 6">
    <name type="scientific">Desulfosarcina widdelii</name>
    <dbReference type="NCBI Taxonomy" id="947919"/>
    <lineage>
        <taxon>Bacteria</taxon>
        <taxon>Pseudomonadati</taxon>
        <taxon>Thermodesulfobacteriota</taxon>
        <taxon>Desulfobacteria</taxon>
        <taxon>Desulfobacterales</taxon>
        <taxon>Desulfosarcinaceae</taxon>
        <taxon>Desulfosarcina</taxon>
    </lineage>
</organism>
<dbReference type="KEGG" id="dwd:DSCW_32670"/>
<dbReference type="AlphaFoldDB" id="A0A5K7Z572"/>
<dbReference type="Gene3D" id="1.10.443.10">
    <property type="entry name" value="Intergrase catalytic core"/>
    <property type="match status" value="1"/>
</dbReference>
<dbReference type="RefSeq" id="WP_155304734.1">
    <property type="nucleotide sequence ID" value="NZ_AP021875.1"/>
</dbReference>
<keyword evidence="6" id="KW-1185">Reference proteome</keyword>
<keyword evidence="2" id="KW-0233">DNA recombination</keyword>
<dbReference type="InterPro" id="IPR050090">
    <property type="entry name" value="Tyrosine_recombinase_XerCD"/>
</dbReference>
<feature type="domain" description="Tyr recombinase" evidence="4">
    <location>
        <begin position="28"/>
        <end position="222"/>
    </location>
</feature>